<dbReference type="HOGENOM" id="CLU_052989_0_1_1"/>
<comment type="caution">
    <text evidence="2">The sequence shown here is derived from an EMBL/GenBank/DDBJ whole genome shotgun (WGS) entry which is preliminary data.</text>
</comment>
<evidence type="ECO:0000313" key="3">
    <source>
        <dbReference type="Proteomes" id="UP000019487"/>
    </source>
</evidence>
<evidence type="ECO:0008006" key="4">
    <source>
        <dbReference type="Google" id="ProtNLM"/>
    </source>
</evidence>
<dbReference type="PANTHER" id="PTHR42060:SF1">
    <property type="entry name" value="NHL REPEAT-CONTAINING PROTEIN"/>
    <property type="match status" value="1"/>
</dbReference>
<dbReference type="InterPro" id="IPR052998">
    <property type="entry name" value="Hetero-Diels-Alderase-like"/>
</dbReference>
<dbReference type="AlphaFoldDB" id="W9CJG1"/>
<dbReference type="OrthoDB" id="9977941at2759"/>
<dbReference type="EMBL" id="AYSA01000116">
    <property type="protein sequence ID" value="ESZ96897.1"/>
    <property type="molecule type" value="Genomic_DNA"/>
</dbReference>
<feature type="signal peptide" evidence="1">
    <location>
        <begin position="1"/>
        <end position="19"/>
    </location>
</feature>
<dbReference type="PANTHER" id="PTHR42060">
    <property type="entry name" value="NHL REPEAT-CONTAINING PROTEIN-RELATED"/>
    <property type="match status" value="1"/>
</dbReference>
<dbReference type="InterPro" id="IPR011042">
    <property type="entry name" value="6-blade_b-propeller_TolB-like"/>
</dbReference>
<dbReference type="STRING" id="1432307.W9CJG1"/>
<evidence type="ECO:0000313" key="2">
    <source>
        <dbReference type="EMBL" id="ESZ96897.1"/>
    </source>
</evidence>
<keyword evidence="1" id="KW-0732">Signal</keyword>
<evidence type="ECO:0000256" key="1">
    <source>
        <dbReference type="SAM" id="SignalP"/>
    </source>
</evidence>
<organism evidence="2 3">
    <name type="scientific">Sclerotinia borealis (strain F-4128)</name>
    <dbReference type="NCBI Taxonomy" id="1432307"/>
    <lineage>
        <taxon>Eukaryota</taxon>
        <taxon>Fungi</taxon>
        <taxon>Dikarya</taxon>
        <taxon>Ascomycota</taxon>
        <taxon>Pezizomycotina</taxon>
        <taxon>Leotiomycetes</taxon>
        <taxon>Helotiales</taxon>
        <taxon>Sclerotiniaceae</taxon>
        <taxon>Sclerotinia</taxon>
    </lineage>
</organism>
<feature type="chain" id="PRO_5004920521" description="SMP-30/Gluconolactonase/LRE-like region domain-containing protein" evidence="1">
    <location>
        <begin position="20"/>
        <end position="324"/>
    </location>
</feature>
<dbReference type="SUPFAM" id="SSF63829">
    <property type="entry name" value="Calcium-dependent phosphotriesterase"/>
    <property type="match status" value="1"/>
</dbReference>
<proteinExistence type="predicted"/>
<keyword evidence="3" id="KW-1185">Reference proteome</keyword>
<gene>
    <name evidence="2" type="ORF">SBOR_2691</name>
</gene>
<reference evidence="2 3" key="1">
    <citation type="journal article" date="2014" name="Genome Announc.">
        <title>Draft genome sequence of Sclerotinia borealis, a psychrophilic plant pathogenic fungus.</title>
        <authorList>
            <person name="Mardanov A.V."/>
            <person name="Beletsky A.V."/>
            <person name="Kadnikov V.V."/>
            <person name="Ignatov A.N."/>
            <person name="Ravin N.V."/>
        </authorList>
    </citation>
    <scope>NUCLEOTIDE SEQUENCE [LARGE SCALE GENOMIC DNA]</scope>
    <source>
        <strain evidence="3">F-4157</strain>
    </source>
</reference>
<accession>W9CJG1</accession>
<dbReference type="Gene3D" id="2.120.10.30">
    <property type="entry name" value="TolB, C-terminal domain"/>
    <property type="match status" value="1"/>
</dbReference>
<sequence length="324" mass="34423">MKLFTFLFQVPLLLGDSQGANNSIKTIYQFPQPVFIENIHTRDNGHLLLSTLANGTLVTIDPVAATPSPVPVVTISDSPSYALTGIATIDRNLYAVSGGIHLPYAFVNDSMSIYAVSIPENPHDGSAGVIDTIPITNPNRQLLNGMAALPATPWVVLSAESLCGCIYRTNTRTRAFDIAFSDPAFASTNSELPVGINGIQIRHNYVYFTNSDQGTFGRVKINRDGSKAGKVEVIAKYQGTLSLTAAYDDFTFDDEGNAYVASHPNSVVKITPHGVQTTIAGGGNSTLLLGPTALTISRDGKFIYVVTGGTSTVPSGGQIVRISI</sequence>
<dbReference type="Proteomes" id="UP000019487">
    <property type="component" value="Unassembled WGS sequence"/>
</dbReference>
<name>W9CJG1_SCLBF</name>
<protein>
    <recommendedName>
        <fullName evidence="4">SMP-30/Gluconolactonase/LRE-like region domain-containing protein</fullName>
    </recommendedName>
</protein>